<proteinExistence type="inferred from homology"/>
<keyword evidence="6 15" id="KW-0347">Helicase</keyword>
<dbReference type="KEGG" id="afl:Aflv_1173"/>
<keyword evidence="10" id="KW-0234">DNA repair</keyword>
<comment type="catalytic activity">
    <reaction evidence="12">
        <text>Couples ATP hydrolysis with the unwinding of duplex DNA by translocating in the 3'-5' direction.</text>
        <dbReference type="EC" id="5.6.2.4"/>
    </reaction>
</comment>
<dbReference type="PANTHER" id="PTHR11070">
    <property type="entry name" value="UVRD / RECB / PCRA DNA HELICASE FAMILY MEMBER"/>
    <property type="match status" value="1"/>
</dbReference>
<evidence type="ECO:0000256" key="1">
    <source>
        <dbReference type="ARBA" id="ARBA00009922"/>
    </source>
</evidence>
<dbReference type="GO" id="GO:0003677">
    <property type="term" value="F:DNA binding"/>
    <property type="evidence" value="ECO:0007669"/>
    <property type="project" value="UniProtKB-KW"/>
</dbReference>
<keyword evidence="3 15" id="KW-0547">Nucleotide-binding</keyword>
<comment type="catalytic activity">
    <reaction evidence="14">
        <text>ATP + H2O = ADP + phosphate + H(+)</text>
        <dbReference type="Rhea" id="RHEA:13065"/>
        <dbReference type="ChEBI" id="CHEBI:15377"/>
        <dbReference type="ChEBI" id="CHEBI:15378"/>
        <dbReference type="ChEBI" id="CHEBI:30616"/>
        <dbReference type="ChEBI" id="CHEBI:43474"/>
        <dbReference type="ChEBI" id="CHEBI:456216"/>
        <dbReference type="EC" id="5.6.2.4"/>
    </reaction>
</comment>
<dbReference type="HOGENOM" id="CLU_004585_6_0_9"/>
<dbReference type="Gene3D" id="1.10.10.160">
    <property type="match status" value="1"/>
</dbReference>
<evidence type="ECO:0000256" key="11">
    <source>
        <dbReference type="ARBA" id="ARBA00023235"/>
    </source>
</evidence>
<dbReference type="RefSeq" id="WP_012574800.1">
    <property type="nucleotide sequence ID" value="NC_011567.1"/>
</dbReference>
<dbReference type="PATRIC" id="fig|491915.6.peg.1198"/>
<evidence type="ECO:0000256" key="3">
    <source>
        <dbReference type="ARBA" id="ARBA00022741"/>
    </source>
</evidence>
<dbReference type="EC" id="5.6.2.4" evidence="13"/>
<dbReference type="AlphaFoldDB" id="B7GHR4"/>
<dbReference type="InterPro" id="IPR013986">
    <property type="entry name" value="DExx_box_DNA_helicase_dom_sf"/>
</dbReference>
<dbReference type="eggNOG" id="COG2887">
    <property type="taxonomic scope" value="Bacteria"/>
</dbReference>
<evidence type="ECO:0000256" key="15">
    <source>
        <dbReference type="PROSITE-ProRule" id="PRU00560"/>
    </source>
</evidence>
<keyword evidence="8 15" id="KW-0067">ATP-binding</keyword>
<protein>
    <recommendedName>
        <fullName evidence="13">DNA 3'-5' helicase</fullName>
        <ecNumber evidence="13">5.6.2.4</ecNumber>
    </recommendedName>
</protein>
<dbReference type="InterPro" id="IPR011335">
    <property type="entry name" value="Restrct_endonuc-II-like"/>
</dbReference>
<dbReference type="GO" id="GO:0004527">
    <property type="term" value="F:exonuclease activity"/>
    <property type="evidence" value="ECO:0007669"/>
    <property type="project" value="UniProtKB-KW"/>
</dbReference>
<dbReference type="Gene3D" id="3.40.50.300">
    <property type="entry name" value="P-loop containing nucleotide triphosphate hydrolases"/>
    <property type="match status" value="3"/>
</dbReference>
<evidence type="ECO:0000256" key="8">
    <source>
        <dbReference type="ARBA" id="ARBA00022840"/>
    </source>
</evidence>
<name>B7GHR4_ANOFW</name>
<evidence type="ECO:0000256" key="12">
    <source>
        <dbReference type="ARBA" id="ARBA00034617"/>
    </source>
</evidence>
<dbReference type="EMBL" id="CP000922">
    <property type="protein sequence ID" value="ACJ33549.1"/>
    <property type="molecule type" value="Genomic_DNA"/>
</dbReference>
<sequence>MKVELNKQQKQVVHTTEGPLLIIAGPGSGKTFTLVERIKYIITTKNVNPENILVATFTEKAASELLTRISNRLNEENISINLNEMYIGTIHSICLRILEENREYTRLKKNYRVLDQFDQQYLIYQNIKKFTQIPGFELIVPEKLSKWHQAQTVLGWVNKLTEELVDIRKLESSQDNVIRILAEIYKTYLDILARENALDFSTIQSETVHLLKNNPDVLTKLQEKIHYLMIDEYQDTNTVQEELIFLLAGNRQNICVVGDDDQGLYRFRGATIRNILEFPKKFPKGVCQKVKLSTNYRSHPTIIEFYNRWMEEKNWRDKQGNIFRYEKEIKPREGEFPNIKSVVKVSSTGSIDNWFNEIYEFLMMFKNKGQLTDWNQVAFLFKSVKNPKVKALADFLESKGIPVYSPRSNAFFDREEIRLLIGAYMFMFPQISKIRKWDDEVELDIWNYCDNCLREFGNQLRKEENKELALFVVKKAKEHSSLQENTDYGFSGLFYQLLQFPLFQKFIDRYNGSVYDSREARNVALFSQLLSKYEYLHNLSVLTPKNLENHLKMFFNDYLRYLQSGGINEYEDDSEYAPSGCVSFLTIHQSKGMEFPIVIVGSLDSTPTKQYSDLDIILQNEYYNKEPFEPIEKTKYYDFWRLYYTAFSRAQNVLALTCLEQKAQGRGQRNVPTKEFADIYSTLPSWRDIDLFKIKLEKVKDVNIKRQYSFTSHISLFDMCALQYKFFKELEFAPVRQGTTVFGSLVHQTIEDIHKAVLRGEEHKITPEKVEEWFHANYMYLVQKNRVYLMETTKEAALQQIKNYVENQKRNWYKIKEAEVDVSLVKNNYILNGTIDLVQGEGDTVEIIDFKSEKKPNLLNERERIEHYRKQLEVYAHLVEERMGLEVSKMHLYYTGEQSGNPYVTFVKNNSSIDSTIKTFDKIVERIENRDFAITKRPKKHCGNCDMRFYCDSKERKGELISGRQ</sequence>
<dbReference type="GO" id="GO:0005829">
    <property type="term" value="C:cytosol"/>
    <property type="evidence" value="ECO:0007669"/>
    <property type="project" value="TreeGrafter"/>
</dbReference>
<evidence type="ECO:0000313" key="17">
    <source>
        <dbReference type="EMBL" id="ACJ33549.1"/>
    </source>
</evidence>
<dbReference type="Pfam" id="PF00580">
    <property type="entry name" value="UvrD-helicase"/>
    <property type="match status" value="1"/>
</dbReference>
<dbReference type="InterPro" id="IPR000212">
    <property type="entry name" value="DNA_helicase_UvrD/REP"/>
</dbReference>
<evidence type="ECO:0000256" key="10">
    <source>
        <dbReference type="ARBA" id="ARBA00023204"/>
    </source>
</evidence>
<dbReference type="Pfam" id="PF13361">
    <property type="entry name" value="UvrD_C"/>
    <property type="match status" value="1"/>
</dbReference>
<evidence type="ECO:0000259" key="16">
    <source>
        <dbReference type="PROSITE" id="PS51198"/>
    </source>
</evidence>
<dbReference type="PROSITE" id="PS51198">
    <property type="entry name" value="UVRD_HELICASE_ATP_BIND"/>
    <property type="match status" value="1"/>
</dbReference>
<evidence type="ECO:0000256" key="5">
    <source>
        <dbReference type="ARBA" id="ARBA00022801"/>
    </source>
</evidence>
<dbReference type="GeneID" id="7037430"/>
<dbReference type="InterPro" id="IPR011604">
    <property type="entry name" value="PDDEXK-like_dom_sf"/>
</dbReference>
<keyword evidence="4" id="KW-0227">DNA damage</keyword>
<dbReference type="InterPro" id="IPR014017">
    <property type="entry name" value="DNA_helicase_UvrD-like_C"/>
</dbReference>
<dbReference type="GO" id="GO:0033202">
    <property type="term" value="C:DNA helicase complex"/>
    <property type="evidence" value="ECO:0007669"/>
    <property type="project" value="TreeGrafter"/>
</dbReference>
<evidence type="ECO:0000256" key="9">
    <source>
        <dbReference type="ARBA" id="ARBA00023125"/>
    </source>
</evidence>
<keyword evidence="11" id="KW-0413">Isomerase</keyword>
<dbReference type="GO" id="GO:0000725">
    <property type="term" value="P:recombinational repair"/>
    <property type="evidence" value="ECO:0007669"/>
    <property type="project" value="TreeGrafter"/>
</dbReference>
<evidence type="ECO:0000256" key="14">
    <source>
        <dbReference type="ARBA" id="ARBA00048988"/>
    </source>
</evidence>
<dbReference type="STRING" id="491915.Aflv_1173"/>
<dbReference type="InterPro" id="IPR014016">
    <property type="entry name" value="UvrD-like_ATP-bd"/>
</dbReference>
<dbReference type="SUPFAM" id="SSF52540">
    <property type="entry name" value="P-loop containing nucleoside triphosphate hydrolases"/>
    <property type="match status" value="1"/>
</dbReference>
<evidence type="ECO:0000256" key="2">
    <source>
        <dbReference type="ARBA" id="ARBA00022722"/>
    </source>
</evidence>
<feature type="binding site" evidence="15">
    <location>
        <begin position="24"/>
        <end position="31"/>
    </location>
    <ligand>
        <name>ATP</name>
        <dbReference type="ChEBI" id="CHEBI:30616"/>
    </ligand>
</feature>
<keyword evidence="9" id="KW-0238">DNA-binding</keyword>
<evidence type="ECO:0000256" key="7">
    <source>
        <dbReference type="ARBA" id="ARBA00022839"/>
    </source>
</evidence>
<dbReference type="InterPro" id="IPR038726">
    <property type="entry name" value="PDDEXK_AddAB-type"/>
</dbReference>
<dbReference type="Proteomes" id="UP000000742">
    <property type="component" value="Chromosome"/>
</dbReference>
<dbReference type="GO" id="GO:0043138">
    <property type="term" value="F:3'-5' DNA helicase activity"/>
    <property type="evidence" value="ECO:0007669"/>
    <property type="project" value="UniProtKB-EC"/>
</dbReference>
<evidence type="ECO:0000313" key="18">
    <source>
        <dbReference type="Proteomes" id="UP000000742"/>
    </source>
</evidence>
<evidence type="ECO:0000256" key="13">
    <source>
        <dbReference type="ARBA" id="ARBA00034808"/>
    </source>
</evidence>
<dbReference type="CDD" id="cd17932">
    <property type="entry name" value="DEXQc_UvrD"/>
    <property type="match status" value="1"/>
</dbReference>
<dbReference type="SUPFAM" id="SSF52980">
    <property type="entry name" value="Restriction endonuclease-like"/>
    <property type="match status" value="1"/>
</dbReference>
<keyword evidence="2" id="KW-0540">Nuclease</keyword>
<dbReference type="GO" id="GO:0005524">
    <property type="term" value="F:ATP binding"/>
    <property type="evidence" value="ECO:0007669"/>
    <property type="project" value="UniProtKB-UniRule"/>
</dbReference>
<dbReference type="Gene3D" id="3.90.320.10">
    <property type="match status" value="1"/>
</dbReference>
<keyword evidence="5 15" id="KW-0378">Hydrolase</keyword>
<evidence type="ECO:0000256" key="4">
    <source>
        <dbReference type="ARBA" id="ARBA00022763"/>
    </source>
</evidence>
<dbReference type="InterPro" id="IPR027417">
    <property type="entry name" value="P-loop_NTPase"/>
</dbReference>
<accession>B7GHR4</accession>
<keyword evidence="7 17" id="KW-0269">Exonuclease</keyword>
<reference evidence="17 18" key="1">
    <citation type="journal article" date="2008" name="Genome Biol.">
        <title>Encapsulated in silica: genome, proteome and physiology of the thermophilic bacterium Anoxybacillus flavithermus WK1.</title>
        <authorList>
            <person name="Saw J.H."/>
            <person name="Mountain B.W."/>
            <person name="Feng L."/>
            <person name="Omelchenko M.V."/>
            <person name="Hou S."/>
            <person name="Saito J.A."/>
            <person name="Stott M.B."/>
            <person name="Li D."/>
            <person name="Zhao G."/>
            <person name="Wu J."/>
            <person name="Galperin M.Y."/>
            <person name="Koonin E.V."/>
            <person name="Makarova K.S."/>
            <person name="Wolf Y.I."/>
            <person name="Rigden D.J."/>
            <person name="Dunfield P.F."/>
            <person name="Wang L."/>
            <person name="Alam M."/>
        </authorList>
    </citation>
    <scope>NUCLEOTIDE SEQUENCE [LARGE SCALE GENOMIC DNA]</scope>
    <source>
        <strain evidence="18">DSM 21510 / WK1</strain>
    </source>
</reference>
<comment type="similarity">
    <text evidence="1">Belongs to the helicase family. UvrD subfamily.</text>
</comment>
<feature type="domain" description="UvrD-like helicase ATP-binding" evidence="16">
    <location>
        <begin position="3"/>
        <end position="299"/>
    </location>
</feature>
<gene>
    <name evidence="17" type="primary">pcrA</name>
    <name evidence="17" type="ordered locus">Aflv_1173</name>
</gene>
<dbReference type="PANTHER" id="PTHR11070:SF2">
    <property type="entry name" value="ATP-DEPENDENT DNA HELICASE SRS2"/>
    <property type="match status" value="1"/>
</dbReference>
<organism evidence="17 18">
    <name type="scientific">Anoxybacillus flavithermus (strain DSM 21510 / WK1)</name>
    <dbReference type="NCBI Taxonomy" id="491915"/>
    <lineage>
        <taxon>Bacteria</taxon>
        <taxon>Bacillati</taxon>
        <taxon>Bacillota</taxon>
        <taxon>Bacilli</taxon>
        <taxon>Bacillales</taxon>
        <taxon>Anoxybacillaceae</taxon>
        <taxon>Anoxybacillus</taxon>
    </lineage>
</organism>
<dbReference type="Pfam" id="PF12705">
    <property type="entry name" value="PDDEXK_1"/>
    <property type="match status" value="1"/>
</dbReference>
<evidence type="ECO:0000256" key="6">
    <source>
        <dbReference type="ARBA" id="ARBA00022806"/>
    </source>
</evidence>
<dbReference type="eggNOG" id="COG0210">
    <property type="taxonomic scope" value="Bacteria"/>
</dbReference>